<dbReference type="EMBL" id="VXIT01000005">
    <property type="protein sequence ID" value="KAA6412704.1"/>
    <property type="molecule type" value="Genomic_DNA"/>
</dbReference>
<dbReference type="AlphaFoldDB" id="A0A5M8PTF5"/>
<comment type="caution">
    <text evidence="1">The sequence shown here is derived from an EMBL/GenBank/DDBJ whole genome shotgun (WGS) entry which is preliminary data.</text>
</comment>
<dbReference type="OrthoDB" id="3360032at2759"/>
<sequence>MEQLLFASHVMSSKTRLEELYALPIYNLPTELVLSIIERLPMQDYPALILGALHLLRHHGIAPPLSTPEFHTLMELKAAHAQDTSHITIKNMPPELRFLCTQYLSVKDKINFILATWKTFNWASYVTPTDGICYAHVSAQCRARHIIFDITKQKLKMNGGYG</sequence>
<name>A0A5M8PTF5_9LECA</name>
<organism evidence="1 2">
    <name type="scientific">Lasallia pustulata</name>
    <dbReference type="NCBI Taxonomy" id="136370"/>
    <lineage>
        <taxon>Eukaryota</taxon>
        <taxon>Fungi</taxon>
        <taxon>Dikarya</taxon>
        <taxon>Ascomycota</taxon>
        <taxon>Pezizomycotina</taxon>
        <taxon>Lecanoromycetes</taxon>
        <taxon>OSLEUM clade</taxon>
        <taxon>Umbilicariomycetidae</taxon>
        <taxon>Umbilicariales</taxon>
        <taxon>Umbilicariaceae</taxon>
        <taxon>Lasallia</taxon>
    </lineage>
</organism>
<dbReference type="Proteomes" id="UP000324767">
    <property type="component" value="Unassembled WGS sequence"/>
</dbReference>
<accession>A0A5M8PTF5</accession>
<evidence type="ECO:0000313" key="1">
    <source>
        <dbReference type="EMBL" id="KAA6412704.1"/>
    </source>
</evidence>
<evidence type="ECO:0008006" key="3">
    <source>
        <dbReference type="Google" id="ProtNLM"/>
    </source>
</evidence>
<protein>
    <recommendedName>
        <fullName evidence="3">F-box domain-containing protein</fullName>
    </recommendedName>
</protein>
<reference evidence="1 2" key="1">
    <citation type="submission" date="2019-09" db="EMBL/GenBank/DDBJ databases">
        <title>The hologenome of the rock-dwelling lichen Lasallia pustulata.</title>
        <authorList>
            <person name="Greshake Tzovaras B."/>
            <person name="Segers F."/>
            <person name="Bicker A."/>
            <person name="Dal Grande F."/>
            <person name="Otte J."/>
            <person name="Hankeln T."/>
            <person name="Schmitt I."/>
            <person name="Ebersberger I."/>
        </authorList>
    </citation>
    <scope>NUCLEOTIDE SEQUENCE [LARGE SCALE GENOMIC DNA]</scope>
    <source>
        <strain evidence="1">A1-1</strain>
    </source>
</reference>
<evidence type="ECO:0000313" key="2">
    <source>
        <dbReference type="Proteomes" id="UP000324767"/>
    </source>
</evidence>
<gene>
    <name evidence="1" type="ORF">FRX48_03696</name>
</gene>
<proteinExistence type="predicted"/>